<accession>A0A0F5Q758</accession>
<dbReference type="PROSITE" id="PS01094">
    <property type="entry name" value="UPF0076"/>
    <property type="match status" value="1"/>
</dbReference>
<dbReference type="GO" id="GO:0005829">
    <property type="term" value="C:cytosol"/>
    <property type="evidence" value="ECO:0007669"/>
    <property type="project" value="TreeGrafter"/>
</dbReference>
<dbReference type="PATRIC" id="fig|1293439.3.peg.2410"/>
<dbReference type="Gene3D" id="3.30.1330.40">
    <property type="entry name" value="RutC-like"/>
    <property type="match status" value="1"/>
</dbReference>
<dbReference type="InterPro" id="IPR035959">
    <property type="entry name" value="RutC-like_sf"/>
</dbReference>
<dbReference type="Pfam" id="PF01042">
    <property type="entry name" value="Ribonuc_L-PSP"/>
    <property type="match status" value="1"/>
</dbReference>
<dbReference type="Proteomes" id="UP000033411">
    <property type="component" value="Unassembled WGS sequence"/>
</dbReference>
<dbReference type="InterPro" id="IPR006175">
    <property type="entry name" value="YjgF/YER057c/UK114"/>
</dbReference>
<dbReference type="PANTHER" id="PTHR11803:SF39">
    <property type="entry name" value="2-IMINOBUTANOATE_2-IMINOPROPANOATE DEAMINASE"/>
    <property type="match status" value="1"/>
</dbReference>
<protein>
    <submittedName>
        <fullName evidence="2">Endoribonuclease L-PSP</fullName>
    </submittedName>
</protein>
<sequence>MIERIETGIAPSSAPISDAVRAGKHVWLVAIAEDPETGAIVEGGIEAQARRCIENLKIGVTAAGGTLANLVMVQIFLTDSVDAAGMNAVYREYFTQQPFPVRATVVVKELLAKGLRIEITAQAVLD</sequence>
<dbReference type="STRING" id="1293439.WH87_13390"/>
<proteinExistence type="inferred from homology"/>
<organism evidence="2 3">
    <name type="scientific">Devosia epidermidihirudinis</name>
    <dbReference type="NCBI Taxonomy" id="1293439"/>
    <lineage>
        <taxon>Bacteria</taxon>
        <taxon>Pseudomonadati</taxon>
        <taxon>Pseudomonadota</taxon>
        <taxon>Alphaproteobacteria</taxon>
        <taxon>Hyphomicrobiales</taxon>
        <taxon>Devosiaceae</taxon>
        <taxon>Devosia</taxon>
    </lineage>
</organism>
<comment type="caution">
    <text evidence="2">The sequence shown here is derived from an EMBL/GenBank/DDBJ whole genome shotgun (WGS) entry which is preliminary data.</text>
</comment>
<gene>
    <name evidence="2" type="ORF">WH87_13390</name>
</gene>
<evidence type="ECO:0000256" key="1">
    <source>
        <dbReference type="ARBA" id="ARBA00010552"/>
    </source>
</evidence>
<dbReference type="SUPFAM" id="SSF55298">
    <property type="entry name" value="YjgF-like"/>
    <property type="match status" value="1"/>
</dbReference>
<keyword evidence="3" id="KW-1185">Reference proteome</keyword>
<dbReference type="AlphaFoldDB" id="A0A0F5Q758"/>
<comment type="similarity">
    <text evidence="1">Belongs to the RutC family.</text>
</comment>
<evidence type="ECO:0000313" key="3">
    <source>
        <dbReference type="Proteomes" id="UP000033411"/>
    </source>
</evidence>
<dbReference type="OrthoDB" id="583118at2"/>
<dbReference type="EMBL" id="LANJ01000020">
    <property type="protein sequence ID" value="KKC36633.1"/>
    <property type="molecule type" value="Genomic_DNA"/>
</dbReference>
<dbReference type="InterPro" id="IPR019897">
    <property type="entry name" value="RidA_CS"/>
</dbReference>
<dbReference type="PANTHER" id="PTHR11803">
    <property type="entry name" value="2-IMINOBUTANOATE/2-IMINOPROPANOATE DEAMINASE RIDA"/>
    <property type="match status" value="1"/>
</dbReference>
<dbReference type="CDD" id="cd00448">
    <property type="entry name" value="YjgF_YER057c_UK114_family"/>
    <property type="match status" value="1"/>
</dbReference>
<name>A0A0F5Q758_9HYPH</name>
<dbReference type="RefSeq" id="WP_046138769.1">
    <property type="nucleotide sequence ID" value="NZ_LANJ01000020.1"/>
</dbReference>
<evidence type="ECO:0000313" key="2">
    <source>
        <dbReference type="EMBL" id="KKC36633.1"/>
    </source>
</evidence>
<reference evidence="2 3" key="1">
    <citation type="submission" date="2015-03" db="EMBL/GenBank/DDBJ databases">
        <authorList>
            <person name="Lepp D."/>
            <person name="Hassan Y.I."/>
            <person name="Li X.-Z."/>
            <person name="Zhou T."/>
        </authorList>
    </citation>
    <scope>NUCLEOTIDE SEQUENCE [LARGE SCALE GENOMIC DNA]</scope>
    <source>
        <strain evidence="2 3">E84</strain>
    </source>
</reference>
<dbReference type="GO" id="GO:0019239">
    <property type="term" value="F:deaminase activity"/>
    <property type="evidence" value="ECO:0007669"/>
    <property type="project" value="TreeGrafter"/>
</dbReference>